<dbReference type="PROSITE" id="PS51684">
    <property type="entry name" value="SAM_MT_TRM5_TYW2"/>
    <property type="match status" value="1"/>
</dbReference>
<sequence length="426" mass="49061">MVKKVLVVVEDGSLVKKVKNILDNHGKLDKSQKISKKNGEFIIPTTYESINEIELELEGVIRYETVETKGEYENNHSLSQVIIQYLQIQKISPQTIENLISKIPKKYTLYPPLLLINNQDTFDSIEWKEALNIINQDEFFQLVLKQFPQITHIAINKPIIEQDIMRRPFNISPIYGDFGPDPTDQMFDSPTQSDFDQAFWCTVVQNGIFQSWAPRYTMFSRGNIKEKARILNNFKDVQGTSVIDMYAGIGYFTLSYLKLGASRVFCFELNPWSIQGLIKGVSQNGFTYRVVGKDEVVEFDPNVKCWIFNESNEQALERLRQFGIKHNLSHINLGLLPSSRQSWDHTLTLINKFSNRHRDLGTSIHIHENISDEDLSTFMDSTAKELGQLPLIDKSPNQLEIFPLHLEKIKTFAPGVWHICADFLVK</sequence>
<dbReference type="STRING" id="1206466.K0KIN2"/>
<evidence type="ECO:0000256" key="2">
    <source>
        <dbReference type="ARBA" id="ARBA00022679"/>
    </source>
</evidence>
<evidence type="ECO:0000256" key="5">
    <source>
        <dbReference type="ARBA" id="ARBA00049400"/>
    </source>
</evidence>
<gene>
    <name evidence="8" type="ORF">BN7_1576</name>
</gene>
<dbReference type="InterPro" id="IPR029063">
    <property type="entry name" value="SAM-dependent_MTases_sf"/>
</dbReference>
<comment type="pathway">
    <text evidence="1 6">tRNA modification; wybutosine-tRNA(Phe) biosynthesis.</text>
</comment>
<evidence type="ECO:0000313" key="9">
    <source>
        <dbReference type="Proteomes" id="UP000009328"/>
    </source>
</evidence>
<dbReference type="AlphaFoldDB" id="K0KIN2"/>
<dbReference type="GO" id="GO:0030488">
    <property type="term" value="P:tRNA methylation"/>
    <property type="evidence" value="ECO:0007669"/>
    <property type="project" value="TreeGrafter"/>
</dbReference>
<dbReference type="InterPro" id="IPR026274">
    <property type="entry name" value="tRNA_wybutosine_synth_prot_2"/>
</dbReference>
<evidence type="ECO:0000256" key="3">
    <source>
        <dbReference type="ARBA" id="ARBA00022691"/>
    </source>
</evidence>
<keyword evidence="6" id="KW-0963">Cytoplasm</keyword>
<dbReference type="eggNOG" id="KOG1227">
    <property type="taxonomic scope" value="Eukaryota"/>
</dbReference>
<evidence type="ECO:0000256" key="4">
    <source>
        <dbReference type="ARBA" id="ARBA00022694"/>
    </source>
</evidence>
<dbReference type="GO" id="GO:0008757">
    <property type="term" value="F:S-adenosylmethionine-dependent methyltransferase activity"/>
    <property type="evidence" value="ECO:0007669"/>
    <property type="project" value="InterPro"/>
</dbReference>
<dbReference type="InterPro" id="IPR056743">
    <property type="entry name" value="TRM5-TYW2-like_MTfase"/>
</dbReference>
<dbReference type="GO" id="GO:0005737">
    <property type="term" value="C:cytoplasm"/>
    <property type="evidence" value="ECO:0007669"/>
    <property type="project" value="UniProtKB-SubCell"/>
</dbReference>
<dbReference type="Pfam" id="PF02475">
    <property type="entry name" value="TRM5-TYW2_MTfase"/>
    <property type="match status" value="1"/>
</dbReference>
<dbReference type="PANTHER" id="PTHR23245">
    <property type="entry name" value="TRNA METHYLTRANSFERASE"/>
    <property type="match status" value="1"/>
</dbReference>
<dbReference type="FunCoup" id="K0KIN2">
    <property type="interactions" value="41"/>
</dbReference>
<comment type="similarity">
    <text evidence="6">Belongs to the class I-like SAM-binding methyltransferase superfamily. TRM5/TYW2 family.</text>
</comment>
<evidence type="ECO:0000313" key="8">
    <source>
        <dbReference type="EMBL" id="CCH42037.1"/>
    </source>
</evidence>
<dbReference type="InParanoid" id="K0KIN2"/>
<dbReference type="EMBL" id="CAIF01000034">
    <property type="protein sequence ID" value="CCH42037.1"/>
    <property type="molecule type" value="Genomic_DNA"/>
</dbReference>
<comment type="subcellular location">
    <subcellularLocation>
        <location evidence="6">Cytoplasm</location>
    </subcellularLocation>
</comment>
<evidence type="ECO:0000259" key="7">
    <source>
        <dbReference type="PROSITE" id="PS51684"/>
    </source>
</evidence>
<feature type="domain" description="SAM-dependent methyltransferase TRM5/TYW2-type" evidence="7">
    <location>
        <begin position="144"/>
        <end position="426"/>
    </location>
</feature>
<dbReference type="GO" id="GO:0031591">
    <property type="term" value="P:wybutosine biosynthetic process"/>
    <property type="evidence" value="ECO:0007669"/>
    <property type="project" value="InterPro"/>
</dbReference>
<dbReference type="SUPFAM" id="SSF53335">
    <property type="entry name" value="S-adenosyl-L-methionine-dependent methyltransferases"/>
    <property type="match status" value="1"/>
</dbReference>
<dbReference type="Proteomes" id="UP000009328">
    <property type="component" value="Unassembled WGS sequence"/>
</dbReference>
<dbReference type="HOGENOM" id="CLU_023588_1_0_1"/>
<dbReference type="PANTHER" id="PTHR23245:SF25">
    <property type="entry name" value="TRNA WYBUTOSINE-SYNTHESIZING PROTEIN 2 HOMOLOG"/>
    <property type="match status" value="1"/>
</dbReference>
<keyword evidence="3 6" id="KW-0949">S-adenosyl-L-methionine</keyword>
<keyword evidence="4 6" id="KW-0819">tRNA processing</keyword>
<evidence type="ECO:0000256" key="6">
    <source>
        <dbReference type="PIRNR" id="PIRNR038972"/>
    </source>
</evidence>
<keyword evidence="9" id="KW-1185">Reference proteome</keyword>
<comment type="caution">
    <text evidence="8">The sequence shown here is derived from an EMBL/GenBank/DDBJ whole genome shotgun (WGS) entry which is preliminary data.</text>
</comment>
<comment type="catalytic activity">
    <reaction evidence="5">
        <text>4-demethylwyosine(37) in tRNA(Phe) + S-adenosyl-L-methionine = 4-demethyl-7-[(3S)-3-amino-3-carboxypropyl]wyosine(37) in tRNA(Phe) + S-methyl-5'-thioadenosine + H(+)</text>
        <dbReference type="Rhea" id="RHEA:36355"/>
        <dbReference type="Rhea" id="RHEA-COMP:10164"/>
        <dbReference type="Rhea" id="RHEA-COMP:10378"/>
        <dbReference type="ChEBI" id="CHEBI:15378"/>
        <dbReference type="ChEBI" id="CHEBI:17509"/>
        <dbReference type="ChEBI" id="CHEBI:59789"/>
        <dbReference type="ChEBI" id="CHEBI:64315"/>
        <dbReference type="ChEBI" id="CHEBI:73550"/>
        <dbReference type="EC" id="2.5.1.114"/>
    </reaction>
</comment>
<dbReference type="UniPathway" id="UPA00375"/>
<comment type="function">
    <text evidence="6">S-adenosyl-L-methionine-dependent transferase that acts as a component of the wybutosine biosynthesis pathway. Wybutosine is a hyper modified guanosine with a tricyclic base found at the 3'-position adjacent to the anticodon of eukaryotic phenylalanine tRNA. Catalyzes the transfer of the alpha-amino-alpha-carboxypropyl (acp) group from S-adenosyl-L-methionine to the C-7 position of 4-demethylwyosine (imG-14) to produce wybutosine-86.</text>
</comment>
<evidence type="ECO:0000256" key="1">
    <source>
        <dbReference type="ARBA" id="ARBA00004797"/>
    </source>
</evidence>
<organism evidence="8 9">
    <name type="scientific">Wickerhamomyces ciferrii (strain ATCC 14091 / BCRC 22168 / CBS 111 / JCM 3599 / NBRC 0793 / NRRL Y-1031 F-60-10)</name>
    <name type="common">Yeast</name>
    <name type="synonym">Pichia ciferrii</name>
    <dbReference type="NCBI Taxonomy" id="1206466"/>
    <lineage>
        <taxon>Eukaryota</taxon>
        <taxon>Fungi</taxon>
        <taxon>Dikarya</taxon>
        <taxon>Ascomycota</taxon>
        <taxon>Saccharomycotina</taxon>
        <taxon>Saccharomycetes</taxon>
        <taxon>Phaffomycetales</taxon>
        <taxon>Wickerhamomycetaceae</taxon>
        <taxon>Wickerhamomyces</taxon>
    </lineage>
</organism>
<name>K0KIN2_WICCF</name>
<keyword evidence="2 6" id="KW-0808">Transferase</keyword>
<protein>
    <recommendedName>
        <fullName evidence="6">tRNA wybutosine-synthesizing protein 2</fullName>
        <shortName evidence="6">tRNA-yW-synthesizing protein 2</shortName>
    </recommendedName>
    <alternativeName>
        <fullName evidence="6">tRNA(Phe) (4-demethylwyosine(37)-C(7)) aminocarboxypropyltransferase</fullName>
    </alternativeName>
</protein>
<dbReference type="GO" id="GO:0102522">
    <property type="term" value="F:tRNA 4-demethylwyosine alpha-amino-alpha-carboxypropyltransferase activity"/>
    <property type="evidence" value="ECO:0007669"/>
    <property type="project" value="UniProtKB-EC"/>
</dbReference>
<keyword evidence="8" id="KW-0489">Methyltransferase</keyword>
<dbReference type="InterPro" id="IPR030382">
    <property type="entry name" value="MeTrfase_TRM5/TYW2"/>
</dbReference>
<dbReference type="PIRSF" id="PIRSF038972">
    <property type="entry name" value="Trm12"/>
    <property type="match status" value="1"/>
</dbReference>
<proteinExistence type="inferred from homology"/>
<accession>K0KIN2</accession>
<dbReference type="GO" id="GO:0008175">
    <property type="term" value="F:tRNA methyltransferase activity"/>
    <property type="evidence" value="ECO:0007669"/>
    <property type="project" value="TreeGrafter"/>
</dbReference>
<dbReference type="Gene3D" id="3.40.50.150">
    <property type="entry name" value="Vaccinia Virus protein VP39"/>
    <property type="match status" value="1"/>
</dbReference>
<reference evidence="8 9" key="1">
    <citation type="journal article" date="2012" name="Eukaryot. Cell">
        <title>Draft genome sequence of Wickerhamomyces ciferrii NRRL Y-1031 F-60-10.</title>
        <authorList>
            <person name="Schneider J."/>
            <person name="Andrea H."/>
            <person name="Blom J."/>
            <person name="Jaenicke S."/>
            <person name="Ruckert C."/>
            <person name="Schorsch C."/>
            <person name="Szczepanowski R."/>
            <person name="Farwick M."/>
            <person name="Goesmann A."/>
            <person name="Puhler A."/>
            <person name="Schaffer S."/>
            <person name="Tauch A."/>
            <person name="Kohler T."/>
            <person name="Brinkrolf K."/>
        </authorList>
    </citation>
    <scope>NUCLEOTIDE SEQUENCE [LARGE SCALE GENOMIC DNA]</scope>
    <source>
        <strain evidence="9">ATCC 14091 / BCRC 22168 / CBS 111 / JCM 3599 / NBRC 0793 / NRRL Y-1031 F-60-10</strain>
    </source>
</reference>